<dbReference type="AlphaFoldDB" id="A0A7C8LKJ5"/>
<proteinExistence type="predicted"/>
<evidence type="ECO:0000313" key="1">
    <source>
        <dbReference type="EMBL" id="KAE9633794.1"/>
    </source>
</evidence>
<keyword evidence="2" id="KW-1185">Reference proteome</keyword>
<gene>
    <name evidence="1" type="ORF">GND95_09075</name>
</gene>
<dbReference type="RefSeq" id="WP_158740621.1">
    <property type="nucleotide sequence ID" value="NZ_JAFBEP010000011.1"/>
</dbReference>
<reference evidence="1 2" key="1">
    <citation type="submission" date="2019-12" db="EMBL/GenBank/DDBJ databases">
        <title>Defluviitalea raffinosedens, isolated from a biogas fermenter, genome sequencing and characterization.</title>
        <authorList>
            <person name="Rettenmaier R."/>
            <person name="Schneider M."/>
            <person name="Neuhaus K."/>
            <person name="Liebl W."/>
            <person name="Zverlov V."/>
        </authorList>
    </citation>
    <scope>NUCLEOTIDE SEQUENCE [LARGE SCALE GENOMIC DNA]</scope>
    <source>
        <strain evidence="1 2">249c-K6</strain>
    </source>
</reference>
<accession>A0A7C8LKJ5</accession>
<protein>
    <submittedName>
        <fullName evidence="1">Uncharacterized protein</fullName>
    </submittedName>
</protein>
<dbReference type="EMBL" id="WSLF01000007">
    <property type="protein sequence ID" value="KAE9633794.1"/>
    <property type="molecule type" value="Genomic_DNA"/>
</dbReference>
<dbReference type="Proteomes" id="UP000483018">
    <property type="component" value="Unassembled WGS sequence"/>
</dbReference>
<organism evidence="1 2">
    <name type="scientific">Defluviitalea raffinosedens</name>
    <dbReference type="NCBI Taxonomy" id="1450156"/>
    <lineage>
        <taxon>Bacteria</taxon>
        <taxon>Bacillati</taxon>
        <taxon>Bacillota</taxon>
        <taxon>Clostridia</taxon>
        <taxon>Lachnospirales</taxon>
        <taxon>Defluviitaleaceae</taxon>
        <taxon>Defluviitalea</taxon>
    </lineage>
</organism>
<name>A0A7C8LKJ5_9FIRM</name>
<comment type="caution">
    <text evidence="1">The sequence shown here is derived from an EMBL/GenBank/DDBJ whole genome shotgun (WGS) entry which is preliminary data.</text>
</comment>
<dbReference type="OrthoDB" id="659934at2"/>
<evidence type="ECO:0000313" key="2">
    <source>
        <dbReference type="Proteomes" id="UP000483018"/>
    </source>
</evidence>
<sequence length="308" mass="35442">MSNLKIRIAYNGFEMELDGDDESVKEIYNDTKEELIRSISRNIIKRPFTSASIEEDIKDVEILNIDLSNKMIEEEIPSIFDIAKKGLPKGEADWVLVYCYYASNYGQKPFNRNDIVNLYEGTNRSTPSRKANLSNNLQTLFHNDLISQLNEQDMIITDKGNEEAKAIIYGRNISDKKSKKNLNNGRQKGSSKRETYSIIDLNLSEEETTQLKDEYGRVSPKGQKDQVLLLCYLLKNIKGVSEFDTHIIHTALRLVNQKTPKLLSQTLRDIKNKQQFIYKNENGKYSLNHVGENYVKFDLIQGGRNESK</sequence>